<feature type="transmembrane region" description="Helical" evidence="6">
    <location>
        <begin position="12"/>
        <end position="35"/>
    </location>
</feature>
<keyword evidence="8" id="KW-1185">Reference proteome</keyword>
<keyword evidence="3 6" id="KW-0812">Transmembrane</keyword>
<reference evidence="7 8" key="1">
    <citation type="journal article" date="2011" name="Genome Res.">
        <title>Phylogeny-wide analysis of social amoeba genomes highlights ancient origins for complex intercellular communication.</title>
        <authorList>
            <person name="Heidel A.J."/>
            <person name="Lawal H.M."/>
            <person name="Felder M."/>
            <person name="Schilde C."/>
            <person name="Helps N.R."/>
            <person name="Tunggal B."/>
            <person name="Rivero F."/>
            <person name="John U."/>
            <person name="Schleicher M."/>
            <person name="Eichinger L."/>
            <person name="Platzer M."/>
            <person name="Noegel A.A."/>
            <person name="Schaap P."/>
            <person name="Gloeckner G."/>
        </authorList>
    </citation>
    <scope>NUCLEOTIDE SEQUENCE [LARGE SCALE GENOMIC DNA]</scope>
    <source>
        <strain evidence="8">ATCC 26659 / Pp 5 / PN500</strain>
    </source>
</reference>
<dbReference type="PANTHER" id="PTHR32001:SF1">
    <property type="entry name" value="KERATINOCYTE-ASSOCIATED PROTEIN 2"/>
    <property type="match status" value="1"/>
</dbReference>
<protein>
    <recommendedName>
        <fullName evidence="9">Dolichyl-diphosphooligosaccharide--protein glycosyltransferase subunit KCP2</fullName>
    </recommendedName>
</protein>
<evidence type="ECO:0000256" key="5">
    <source>
        <dbReference type="ARBA" id="ARBA00023136"/>
    </source>
</evidence>
<dbReference type="InParanoid" id="D3BI93"/>
<sequence>MGKVFDQPSTSSSLVLSGLSWVIVFGALQIGAPFFRSNEIRTILGGLVGSLLFFFFITFVGNLKKEIRWIEAIISLVITFIVTSSVHRVSGTTSVLFSLGVLYYINNQSKSINDRLEEATKPHRK</sequence>
<evidence type="ECO:0000313" key="8">
    <source>
        <dbReference type="Proteomes" id="UP000001396"/>
    </source>
</evidence>
<dbReference type="GeneID" id="31363941"/>
<feature type="transmembrane region" description="Helical" evidence="6">
    <location>
        <begin position="42"/>
        <end position="60"/>
    </location>
</feature>
<dbReference type="InterPro" id="IPR018614">
    <property type="entry name" value="KRTCAP2"/>
</dbReference>
<dbReference type="Proteomes" id="UP000001396">
    <property type="component" value="Unassembled WGS sequence"/>
</dbReference>
<dbReference type="AlphaFoldDB" id="D3BI93"/>
<evidence type="ECO:0008006" key="9">
    <source>
        <dbReference type="Google" id="ProtNLM"/>
    </source>
</evidence>
<comment type="subcellular location">
    <subcellularLocation>
        <location evidence="1">Membrane</location>
        <topology evidence="1">Multi-pass membrane protein</topology>
    </subcellularLocation>
</comment>
<dbReference type="FunCoup" id="D3BI93">
    <property type="interactions" value="17"/>
</dbReference>
<gene>
    <name evidence="7" type="ORF">PPL_08461</name>
</gene>
<organism evidence="7 8">
    <name type="scientific">Heterostelium pallidum (strain ATCC 26659 / Pp 5 / PN500)</name>
    <name type="common">Cellular slime mold</name>
    <name type="synonym">Polysphondylium pallidum</name>
    <dbReference type="NCBI Taxonomy" id="670386"/>
    <lineage>
        <taxon>Eukaryota</taxon>
        <taxon>Amoebozoa</taxon>
        <taxon>Evosea</taxon>
        <taxon>Eumycetozoa</taxon>
        <taxon>Dictyostelia</taxon>
        <taxon>Acytosteliales</taxon>
        <taxon>Acytosteliaceae</taxon>
        <taxon>Heterostelium</taxon>
    </lineage>
</organism>
<dbReference type="STRING" id="670386.D3BI93"/>
<dbReference type="Pfam" id="PF09775">
    <property type="entry name" value="Keratin_assoc"/>
    <property type="match status" value="1"/>
</dbReference>
<dbReference type="RefSeq" id="XP_020431117.1">
    <property type="nucleotide sequence ID" value="XM_020579278.1"/>
</dbReference>
<comment type="similarity">
    <text evidence="2">Belongs to the KRTCAP2 family.</text>
</comment>
<evidence type="ECO:0000256" key="3">
    <source>
        <dbReference type="ARBA" id="ARBA00022692"/>
    </source>
</evidence>
<evidence type="ECO:0000313" key="7">
    <source>
        <dbReference type="EMBL" id="EFA78993.1"/>
    </source>
</evidence>
<keyword evidence="5 6" id="KW-0472">Membrane</keyword>
<dbReference type="EMBL" id="ADBJ01000037">
    <property type="protein sequence ID" value="EFA78993.1"/>
    <property type="molecule type" value="Genomic_DNA"/>
</dbReference>
<name>D3BI93_HETP5</name>
<evidence type="ECO:0000256" key="2">
    <source>
        <dbReference type="ARBA" id="ARBA00007279"/>
    </source>
</evidence>
<keyword evidence="4 6" id="KW-1133">Transmembrane helix</keyword>
<evidence type="ECO:0000256" key="4">
    <source>
        <dbReference type="ARBA" id="ARBA00022989"/>
    </source>
</evidence>
<evidence type="ECO:0000256" key="6">
    <source>
        <dbReference type="SAM" id="Phobius"/>
    </source>
</evidence>
<dbReference type="OMA" id="ITIYYMN"/>
<accession>D3BI93</accession>
<dbReference type="GO" id="GO:0016020">
    <property type="term" value="C:membrane"/>
    <property type="evidence" value="ECO:0007669"/>
    <property type="project" value="UniProtKB-SubCell"/>
</dbReference>
<evidence type="ECO:0000256" key="1">
    <source>
        <dbReference type="ARBA" id="ARBA00004141"/>
    </source>
</evidence>
<proteinExistence type="inferred from homology"/>
<comment type="caution">
    <text evidence="7">The sequence shown here is derived from an EMBL/GenBank/DDBJ whole genome shotgun (WGS) entry which is preliminary data.</text>
</comment>
<feature type="transmembrane region" description="Helical" evidence="6">
    <location>
        <begin position="72"/>
        <end position="105"/>
    </location>
</feature>
<dbReference type="PANTHER" id="PTHR32001">
    <property type="entry name" value="KERATINOCYTE-ASSOCIATED PROTEIN 2"/>
    <property type="match status" value="1"/>
</dbReference>